<protein>
    <submittedName>
        <fullName evidence="1">Uncharacterized protein</fullName>
    </submittedName>
</protein>
<dbReference type="RefSeq" id="WP_220208603.1">
    <property type="nucleotide sequence ID" value="NZ_BNJK01000002.1"/>
</dbReference>
<sequence>MEEEVRHDYNRKPGSEIQGSYRLTKAEAARLATLLESLDIKPTNDNIKKVVRWLITQFEKVDPADIQRLFLSEYPRHHAAIIALEKAGIQIANERRGIGKIKARGALQLDLLRKASEFAVVEEEMRRGECDMQKVQHKMCSVLYYAALEFLYDRDEGVFNDIVSRYAERADLTDEEALAAAVAKWTQRAATPGSWRQTDPETSYREECQAMEIAIQRVRQKTST</sequence>
<dbReference type="Proteomes" id="UP000597444">
    <property type="component" value="Unassembled WGS sequence"/>
</dbReference>
<evidence type="ECO:0000313" key="1">
    <source>
        <dbReference type="EMBL" id="GHO97821.1"/>
    </source>
</evidence>
<dbReference type="AlphaFoldDB" id="A0A8J3IZ03"/>
<name>A0A8J3IZ03_9CHLR</name>
<comment type="caution">
    <text evidence="1">The sequence shown here is derived from an EMBL/GenBank/DDBJ whole genome shotgun (WGS) entry which is preliminary data.</text>
</comment>
<gene>
    <name evidence="1" type="ORF">KSF_078690</name>
</gene>
<dbReference type="EMBL" id="BNJK01000002">
    <property type="protein sequence ID" value="GHO97821.1"/>
    <property type="molecule type" value="Genomic_DNA"/>
</dbReference>
<accession>A0A8J3IZ03</accession>
<evidence type="ECO:0000313" key="2">
    <source>
        <dbReference type="Proteomes" id="UP000597444"/>
    </source>
</evidence>
<keyword evidence="2" id="KW-1185">Reference proteome</keyword>
<reference evidence="1" key="1">
    <citation type="submission" date="2020-10" db="EMBL/GenBank/DDBJ databases">
        <title>Taxonomic study of unclassified bacteria belonging to the class Ktedonobacteria.</title>
        <authorList>
            <person name="Yabe S."/>
            <person name="Wang C.M."/>
            <person name="Zheng Y."/>
            <person name="Sakai Y."/>
            <person name="Cavaletti L."/>
            <person name="Monciardini P."/>
            <person name="Donadio S."/>
        </authorList>
    </citation>
    <scope>NUCLEOTIDE SEQUENCE</scope>
    <source>
        <strain evidence="1">ID150040</strain>
    </source>
</reference>
<proteinExistence type="predicted"/>
<organism evidence="1 2">
    <name type="scientific">Reticulibacter mediterranei</name>
    <dbReference type="NCBI Taxonomy" id="2778369"/>
    <lineage>
        <taxon>Bacteria</taxon>
        <taxon>Bacillati</taxon>
        <taxon>Chloroflexota</taxon>
        <taxon>Ktedonobacteria</taxon>
        <taxon>Ktedonobacterales</taxon>
        <taxon>Reticulibacteraceae</taxon>
        <taxon>Reticulibacter</taxon>
    </lineage>
</organism>